<reference evidence="1 2" key="1">
    <citation type="submission" date="2020-07" db="EMBL/GenBank/DDBJ databases">
        <title>Pseudogemmobacter sp. nov., isolated from poultry manure in Taiwan.</title>
        <authorList>
            <person name="Lin S.-Y."/>
            <person name="Tang Y.-S."/>
            <person name="Young C.-C."/>
        </authorList>
    </citation>
    <scope>NUCLEOTIDE SEQUENCE [LARGE SCALE GENOMIC DNA]</scope>
    <source>
        <strain evidence="1 2">CC-YST710</strain>
    </source>
</reference>
<proteinExistence type="predicted"/>
<dbReference type="EMBL" id="JACDXX010000026">
    <property type="protein sequence ID" value="MCB5412051.1"/>
    <property type="molecule type" value="Genomic_DNA"/>
</dbReference>
<evidence type="ECO:0000313" key="2">
    <source>
        <dbReference type="Proteomes" id="UP001198571"/>
    </source>
</evidence>
<dbReference type="RefSeq" id="WP_226937482.1">
    <property type="nucleotide sequence ID" value="NZ_JACDXX010000026.1"/>
</dbReference>
<evidence type="ECO:0000313" key="1">
    <source>
        <dbReference type="EMBL" id="MCB5412051.1"/>
    </source>
</evidence>
<protein>
    <submittedName>
        <fullName evidence="1">Uncharacterized protein</fullName>
    </submittedName>
</protein>
<organism evidence="1 2">
    <name type="scientific">Pseudogemmobacter faecipullorum</name>
    <dbReference type="NCBI Taxonomy" id="2755041"/>
    <lineage>
        <taxon>Bacteria</taxon>
        <taxon>Pseudomonadati</taxon>
        <taxon>Pseudomonadota</taxon>
        <taxon>Alphaproteobacteria</taxon>
        <taxon>Rhodobacterales</taxon>
        <taxon>Paracoccaceae</taxon>
        <taxon>Pseudogemmobacter</taxon>
    </lineage>
</organism>
<sequence>MLWDVQALMKPALTVIDMIPDVHRTAALSTLQRAIYDGRPLALRLSPEEKELALFEGRTRLTSPVGARILLKLYSAGHIKLKKKPLKTLPALEAYAATEADFRARVAGIEAAENQRLDRIAALLADPALARPEELTPELIEKIMNARLGFGLAGELSIGGVVYRRD</sequence>
<keyword evidence="2" id="KW-1185">Reference proteome</keyword>
<gene>
    <name evidence="1" type="ORF">H0485_18860</name>
</gene>
<accession>A0ABS8CRN5</accession>
<comment type="caution">
    <text evidence="1">The sequence shown here is derived from an EMBL/GenBank/DDBJ whole genome shotgun (WGS) entry which is preliminary data.</text>
</comment>
<dbReference type="Proteomes" id="UP001198571">
    <property type="component" value="Unassembled WGS sequence"/>
</dbReference>
<name>A0ABS8CRN5_9RHOB</name>